<reference evidence="2 3" key="1">
    <citation type="submission" date="2018-06" db="EMBL/GenBank/DDBJ databases">
        <title>Comparative genomics reveals the genomic features of Rhizophagus irregularis, R. cerebriforme, R. diaphanum and Gigaspora rosea, and their symbiotic lifestyle signature.</title>
        <authorList>
            <person name="Morin E."/>
            <person name="San Clemente H."/>
            <person name="Chen E.C.H."/>
            <person name="De La Providencia I."/>
            <person name="Hainaut M."/>
            <person name="Kuo A."/>
            <person name="Kohler A."/>
            <person name="Murat C."/>
            <person name="Tang N."/>
            <person name="Roy S."/>
            <person name="Loubradou J."/>
            <person name="Henrissat B."/>
            <person name="Grigoriev I.V."/>
            <person name="Corradi N."/>
            <person name="Roux C."/>
            <person name="Martin F.M."/>
        </authorList>
    </citation>
    <scope>NUCLEOTIDE SEQUENCE [LARGE SCALE GENOMIC DNA]</scope>
    <source>
        <strain evidence="2 3">DAOM 227022</strain>
    </source>
</reference>
<evidence type="ECO:0000313" key="2">
    <source>
        <dbReference type="EMBL" id="RIA82314.1"/>
    </source>
</evidence>
<evidence type="ECO:0000256" key="1">
    <source>
        <dbReference type="SAM" id="MobiDB-lite"/>
    </source>
</evidence>
<feature type="region of interest" description="Disordered" evidence="1">
    <location>
        <begin position="1"/>
        <end position="126"/>
    </location>
</feature>
<feature type="compositionally biased region" description="Basic and acidic residues" evidence="1">
    <location>
        <begin position="103"/>
        <end position="113"/>
    </location>
</feature>
<feature type="compositionally biased region" description="Acidic residues" evidence="1">
    <location>
        <begin position="90"/>
        <end position="102"/>
    </location>
</feature>
<feature type="compositionally biased region" description="Polar residues" evidence="1">
    <location>
        <begin position="322"/>
        <end position="333"/>
    </location>
</feature>
<sequence>MHKQRSNKLSVFIEDASSSTNSTREVEKEEKEGKETSELEEEKEKITPKISNNKKELLLSSNRNNNNKEVLNETKNNDNKRKQNKMNDNISEEEETESDSSEDTPRKFIRIDSKINIQSNGSKHKGKRVVCARKDYDSTYEEADPNGEGLGTTIRRSNYSKHNLSWLDGDLLEGSDNNEGSEMDNNESEKSSNVPIYERFKRIKESEDEEMNDEESQIPVIEMNGMDDNNNNSNSNNEIRNLNLSHDQFFHPYRLENRIRMIEQTLQRTTWKEHLSETRINRLEAKNYKLKHEYRQLKNQLKKQNRKENDNDDTQRGYSYINPDQQIQNSIGESSNRGISFDYKVAVAGLVGFGLGGLASHYI</sequence>
<dbReference type="EMBL" id="QKYT01000679">
    <property type="protein sequence ID" value="RIA82314.1"/>
    <property type="molecule type" value="Genomic_DNA"/>
</dbReference>
<feature type="compositionally biased region" description="Basic and acidic residues" evidence="1">
    <location>
        <begin position="306"/>
        <end position="315"/>
    </location>
</feature>
<organism evidence="2 3">
    <name type="scientific">Glomus cerebriforme</name>
    <dbReference type="NCBI Taxonomy" id="658196"/>
    <lineage>
        <taxon>Eukaryota</taxon>
        <taxon>Fungi</taxon>
        <taxon>Fungi incertae sedis</taxon>
        <taxon>Mucoromycota</taxon>
        <taxon>Glomeromycotina</taxon>
        <taxon>Glomeromycetes</taxon>
        <taxon>Glomerales</taxon>
        <taxon>Glomeraceae</taxon>
        <taxon>Glomus</taxon>
    </lineage>
</organism>
<dbReference type="AlphaFoldDB" id="A0A397SII7"/>
<accession>A0A397SII7</accession>
<proteinExistence type="predicted"/>
<dbReference type="OrthoDB" id="2450007at2759"/>
<gene>
    <name evidence="2" type="ORF">C1645_788643</name>
</gene>
<dbReference type="Proteomes" id="UP000265703">
    <property type="component" value="Unassembled WGS sequence"/>
</dbReference>
<feature type="compositionally biased region" description="Low complexity" evidence="1">
    <location>
        <begin position="58"/>
        <end position="69"/>
    </location>
</feature>
<feature type="compositionally biased region" description="Basic and acidic residues" evidence="1">
    <location>
        <begin position="70"/>
        <end position="81"/>
    </location>
</feature>
<feature type="region of interest" description="Disordered" evidence="1">
    <location>
        <begin position="300"/>
        <end position="333"/>
    </location>
</feature>
<name>A0A397SII7_9GLOM</name>
<feature type="compositionally biased region" description="Basic and acidic residues" evidence="1">
    <location>
        <begin position="24"/>
        <end position="57"/>
    </location>
</feature>
<evidence type="ECO:0000313" key="3">
    <source>
        <dbReference type="Proteomes" id="UP000265703"/>
    </source>
</evidence>
<feature type="region of interest" description="Disordered" evidence="1">
    <location>
        <begin position="170"/>
        <end position="196"/>
    </location>
</feature>
<keyword evidence="3" id="KW-1185">Reference proteome</keyword>
<comment type="caution">
    <text evidence="2">The sequence shown here is derived from an EMBL/GenBank/DDBJ whole genome shotgun (WGS) entry which is preliminary data.</text>
</comment>
<protein>
    <submittedName>
        <fullName evidence="2">Uncharacterized protein</fullName>
    </submittedName>
</protein>